<dbReference type="KEGG" id="fmg:HYN48_07350"/>
<evidence type="ECO:0000313" key="2">
    <source>
        <dbReference type="Proteomes" id="UP000244193"/>
    </source>
</evidence>
<reference evidence="1 2" key="1">
    <citation type="submission" date="2018-04" db="EMBL/GenBank/DDBJ databases">
        <title>Genome sequencing of Flavobacterium sp. HYN0048.</title>
        <authorList>
            <person name="Yi H."/>
            <person name="Baek C."/>
        </authorList>
    </citation>
    <scope>NUCLEOTIDE SEQUENCE [LARGE SCALE GENOMIC DNA]</scope>
    <source>
        <strain evidence="1 2">HYN0048</strain>
    </source>
</reference>
<organism evidence="1 2">
    <name type="scientific">Flavobacterium magnum</name>
    <dbReference type="NCBI Taxonomy" id="2162713"/>
    <lineage>
        <taxon>Bacteria</taxon>
        <taxon>Pseudomonadati</taxon>
        <taxon>Bacteroidota</taxon>
        <taxon>Flavobacteriia</taxon>
        <taxon>Flavobacteriales</taxon>
        <taxon>Flavobacteriaceae</taxon>
        <taxon>Flavobacterium</taxon>
    </lineage>
</organism>
<name>A0A2S0REG3_9FLAO</name>
<sequence length="67" mass="7613">MIKKFRINNGTKEYRYGADFQIAGSAAFGTVPLLSVCVQNVPLLQHNQNNTLTVLQVYMLIYCQYVI</sequence>
<proteinExistence type="predicted"/>
<dbReference type="AlphaFoldDB" id="A0A2S0REG3"/>
<gene>
    <name evidence="1" type="ORF">HYN48_07350</name>
</gene>
<accession>A0A2S0REG3</accession>
<protein>
    <submittedName>
        <fullName evidence="1">Uncharacterized protein</fullName>
    </submittedName>
</protein>
<evidence type="ECO:0000313" key="1">
    <source>
        <dbReference type="EMBL" id="AWA29909.1"/>
    </source>
</evidence>
<dbReference type="Proteomes" id="UP000244193">
    <property type="component" value="Chromosome"/>
</dbReference>
<dbReference type="EMBL" id="CP028811">
    <property type="protein sequence ID" value="AWA29909.1"/>
    <property type="molecule type" value="Genomic_DNA"/>
</dbReference>
<keyword evidence="2" id="KW-1185">Reference proteome</keyword>